<evidence type="ECO:0000313" key="3">
    <source>
        <dbReference type="Proteomes" id="UP000692954"/>
    </source>
</evidence>
<feature type="transmembrane region" description="Helical" evidence="1">
    <location>
        <begin position="6"/>
        <end position="27"/>
    </location>
</feature>
<keyword evidence="3" id="KW-1185">Reference proteome</keyword>
<evidence type="ECO:0008006" key="4">
    <source>
        <dbReference type="Google" id="ProtNLM"/>
    </source>
</evidence>
<sequence>MNNMDLVNSFIMWVEVQFYNIILIWVFSTSKRNFKCVWRELNGCLKLALIQILLKIIMDQIIQFRNNQYQINRQICNYQGQQSTSVIVSLNSPTFSQFEWMNQEVISNLKKINILSSNLDLKSFKNKDYIKTNHNIIVGIIQHQFSFLKLNWYYFCKCIAVIIH</sequence>
<protein>
    <recommendedName>
        <fullName evidence="4">Transmembrane protein</fullName>
    </recommendedName>
</protein>
<evidence type="ECO:0000313" key="2">
    <source>
        <dbReference type="EMBL" id="CAD8129052.1"/>
    </source>
</evidence>
<evidence type="ECO:0000256" key="1">
    <source>
        <dbReference type="SAM" id="Phobius"/>
    </source>
</evidence>
<organism evidence="2 3">
    <name type="scientific">Paramecium sonneborni</name>
    <dbReference type="NCBI Taxonomy" id="65129"/>
    <lineage>
        <taxon>Eukaryota</taxon>
        <taxon>Sar</taxon>
        <taxon>Alveolata</taxon>
        <taxon>Ciliophora</taxon>
        <taxon>Intramacronucleata</taxon>
        <taxon>Oligohymenophorea</taxon>
        <taxon>Peniculida</taxon>
        <taxon>Parameciidae</taxon>
        <taxon>Paramecium</taxon>
    </lineage>
</organism>
<dbReference type="AlphaFoldDB" id="A0A8S1RNZ1"/>
<keyword evidence="1" id="KW-0472">Membrane</keyword>
<comment type="caution">
    <text evidence="2">The sequence shown here is derived from an EMBL/GenBank/DDBJ whole genome shotgun (WGS) entry which is preliminary data.</text>
</comment>
<dbReference type="EMBL" id="CAJJDN010000205">
    <property type="protein sequence ID" value="CAD8129052.1"/>
    <property type="molecule type" value="Genomic_DNA"/>
</dbReference>
<dbReference type="Proteomes" id="UP000692954">
    <property type="component" value="Unassembled WGS sequence"/>
</dbReference>
<accession>A0A8S1RNZ1</accession>
<keyword evidence="1" id="KW-0812">Transmembrane</keyword>
<gene>
    <name evidence="2" type="ORF">PSON_ATCC_30995.1.T2050022</name>
</gene>
<proteinExistence type="predicted"/>
<keyword evidence="1" id="KW-1133">Transmembrane helix</keyword>
<reference evidence="2" key="1">
    <citation type="submission" date="2021-01" db="EMBL/GenBank/DDBJ databases">
        <authorList>
            <consortium name="Genoscope - CEA"/>
            <person name="William W."/>
        </authorList>
    </citation>
    <scope>NUCLEOTIDE SEQUENCE</scope>
</reference>
<name>A0A8S1RNZ1_9CILI</name>